<evidence type="ECO:0000313" key="2">
    <source>
        <dbReference type="EMBL" id="APG04732.1"/>
    </source>
</evidence>
<keyword evidence="1" id="KW-0472">Membrane</keyword>
<keyword evidence="1" id="KW-1133">Transmembrane helix</keyword>
<organism evidence="2 3">
    <name type="scientific">Luteibacter rhizovicinus DSM 16549</name>
    <dbReference type="NCBI Taxonomy" id="1440763"/>
    <lineage>
        <taxon>Bacteria</taxon>
        <taxon>Pseudomonadati</taxon>
        <taxon>Pseudomonadota</taxon>
        <taxon>Gammaproteobacteria</taxon>
        <taxon>Lysobacterales</taxon>
        <taxon>Rhodanobacteraceae</taxon>
        <taxon>Luteibacter</taxon>
    </lineage>
</organism>
<reference evidence="3" key="1">
    <citation type="submission" date="2016-09" db="EMBL/GenBank/DDBJ databases">
        <authorList>
            <person name="Lysoe E."/>
        </authorList>
    </citation>
    <scope>NUCLEOTIDE SEQUENCE [LARGE SCALE GENOMIC DNA]</scope>
    <source>
        <strain evidence="3">LJ96T</strain>
    </source>
</reference>
<keyword evidence="3" id="KW-1185">Reference proteome</keyword>
<dbReference type="AlphaFoldDB" id="A0A1L3EUN3"/>
<keyword evidence="1" id="KW-0812">Transmembrane</keyword>
<evidence type="ECO:0000313" key="3">
    <source>
        <dbReference type="Proteomes" id="UP000182987"/>
    </source>
</evidence>
<sequence length="59" mass="6592">MNLRMMWTAAKFSVVTCGIFFAAGLIVGWPRLFDAAFSPYIQFGAFALGLVAAKFWNIR</sequence>
<dbReference type="KEGG" id="lrz:BJI69_13050"/>
<accession>A0A1L3EUN3</accession>
<proteinExistence type="predicted"/>
<dbReference type="EMBL" id="CP017480">
    <property type="protein sequence ID" value="APG04732.1"/>
    <property type="molecule type" value="Genomic_DNA"/>
</dbReference>
<dbReference type="RefSeq" id="WP_046966403.1">
    <property type="nucleotide sequence ID" value="NZ_CP017480.1"/>
</dbReference>
<gene>
    <name evidence="2" type="ORF">BJI69_13050</name>
</gene>
<protein>
    <submittedName>
        <fullName evidence="2">Uncharacterized protein</fullName>
    </submittedName>
</protein>
<evidence type="ECO:0000256" key="1">
    <source>
        <dbReference type="SAM" id="Phobius"/>
    </source>
</evidence>
<dbReference type="Proteomes" id="UP000182987">
    <property type="component" value="Chromosome"/>
</dbReference>
<feature type="transmembrane region" description="Helical" evidence="1">
    <location>
        <begin position="12"/>
        <end position="31"/>
    </location>
</feature>
<name>A0A1L3EUN3_9GAMM</name>
<feature type="transmembrane region" description="Helical" evidence="1">
    <location>
        <begin position="37"/>
        <end position="56"/>
    </location>
</feature>